<dbReference type="EMBL" id="VYXP01000005">
    <property type="protein sequence ID" value="KAA9131564.1"/>
    <property type="molecule type" value="Genomic_DNA"/>
</dbReference>
<dbReference type="Pfam" id="PF25837">
    <property type="entry name" value="Apionate_lact_N"/>
    <property type="match status" value="1"/>
</dbReference>
<evidence type="ECO:0000259" key="2">
    <source>
        <dbReference type="Pfam" id="PF25838"/>
    </source>
</evidence>
<protein>
    <submittedName>
        <fullName evidence="4">Uncharacterized protein</fullName>
    </submittedName>
</protein>
<dbReference type="Proteomes" id="UP000325372">
    <property type="component" value="Unassembled WGS sequence"/>
</dbReference>
<evidence type="ECO:0000259" key="3">
    <source>
        <dbReference type="Pfam" id="PF25839"/>
    </source>
</evidence>
<dbReference type="InterPro" id="IPR058788">
    <property type="entry name" value="ApnL_N"/>
</dbReference>
<feature type="domain" description="D-apionate lactonase TIM barrel" evidence="2">
    <location>
        <begin position="264"/>
        <end position="557"/>
    </location>
</feature>
<proteinExistence type="predicted"/>
<sequence length="621" mass="66739">MTPADSLNVRLFGTGELQEPSRTITAGVLSVVLQNGSLRGISIAGREAIRAIAFIVRDRHWGTYVPRISDLEVESFDGGFRIGYDAICTDDEQAIRYRAMIEGHADGSLEFVVRARVDAPFLTSRAGFVVLHPIDGVAGEPVTITHTDGSTEESRFPALIAPSQPFTDIRALRHQVMPGVAVTCTMEGDAFEMEDQRNWTDGSFKTYIRPLADPHPYTLEPDTGYVQRVGLAVDGEIPVPSVTSSPGPARLSVPASDGQHVPALALAVNPDDIDDWDIAAEWARQSGVGHLFCMFNPAAGHDAGTMTRFKQLHEHSGAALVLEAVLPLKDKAGRYTDSIDALDADMRLARQAAESAGVTFAAVSASPACYHRGYQVEGPWPKAPALEVVYERTRAAFPGAAVAVGMHSYFTEFNRRPLPMDQADWVTHSTCPIVHAADDRSVMETLESLPWVFDSVRALAGDIPYWIGPTALGMRFNPYADSTMPNPDNIRRASARIDPRQKGQFNAAWTLGYIARALAAGVDGLCLSAVAGPFGIGGAPDRPFPVFRVLSGIARHGGVAARVLDGPATPGVTGLVIEAADGPEYWLANLGSEPRPVVINGVGEDHIELELGAYAVMCVRN</sequence>
<evidence type="ECO:0000259" key="1">
    <source>
        <dbReference type="Pfam" id="PF25837"/>
    </source>
</evidence>
<feature type="domain" description="D-apionate lactonase N-terminal" evidence="1">
    <location>
        <begin position="10"/>
        <end position="235"/>
    </location>
</feature>
<comment type="caution">
    <text evidence="4">The sequence shown here is derived from an EMBL/GenBank/DDBJ whole genome shotgun (WGS) entry which is preliminary data.</text>
</comment>
<dbReference type="InterPro" id="IPR058789">
    <property type="entry name" value="ApnL_C"/>
</dbReference>
<keyword evidence="5" id="KW-1185">Reference proteome</keyword>
<dbReference type="RefSeq" id="WP_150864213.1">
    <property type="nucleotide sequence ID" value="NZ_VYXP01000005.1"/>
</dbReference>
<evidence type="ECO:0000313" key="5">
    <source>
        <dbReference type="Proteomes" id="UP000325372"/>
    </source>
</evidence>
<dbReference type="InterPro" id="IPR058787">
    <property type="entry name" value="ApnL_M"/>
</dbReference>
<organism evidence="4 5">
    <name type="scientific">Marinihelvus fidelis</name>
    <dbReference type="NCBI Taxonomy" id="2613842"/>
    <lineage>
        <taxon>Bacteria</taxon>
        <taxon>Pseudomonadati</taxon>
        <taxon>Pseudomonadota</taxon>
        <taxon>Gammaproteobacteria</taxon>
        <taxon>Chromatiales</taxon>
        <taxon>Wenzhouxiangellaceae</taxon>
        <taxon>Marinihelvus</taxon>
    </lineage>
</organism>
<gene>
    <name evidence="4" type="ORF">F3N42_09615</name>
</gene>
<feature type="domain" description="D-apionate lactonase C-terminal" evidence="3">
    <location>
        <begin position="572"/>
        <end position="618"/>
    </location>
</feature>
<dbReference type="Pfam" id="PF25839">
    <property type="entry name" value="Apionate_lact_C"/>
    <property type="match status" value="1"/>
</dbReference>
<name>A0A5N0TAV5_9GAMM</name>
<evidence type="ECO:0000313" key="4">
    <source>
        <dbReference type="EMBL" id="KAA9131564.1"/>
    </source>
</evidence>
<reference evidence="4 5" key="1">
    <citation type="submission" date="2019-09" db="EMBL/GenBank/DDBJ databases">
        <title>Wenzhouxiangella sp. Genome sequencing and assembly.</title>
        <authorList>
            <person name="Zhang R."/>
        </authorList>
    </citation>
    <scope>NUCLEOTIDE SEQUENCE [LARGE SCALE GENOMIC DNA]</scope>
    <source>
        <strain evidence="4 5">W260</strain>
    </source>
</reference>
<dbReference type="AlphaFoldDB" id="A0A5N0TAV5"/>
<accession>A0A5N0TAV5</accession>
<dbReference type="Pfam" id="PF25838">
    <property type="entry name" value="Apionate_lact_M"/>
    <property type="match status" value="1"/>
</dbReference>